<accession>A0A330LKN2</accession>
<proteinExistence type="predicted"/>
<evidence type="ECO:0000313" key="1">
    <source>
        <dbReference type="EMBL" id="SQD77584.1"/>
    </source>
</evidence>
<sequence>MRHFAKSATVKAVWFRCLLNRITPFESYMEKRAMTVALALFAINHARSVSEANDLLMVYQMLILNVQPLRAL</sequence>
<reference evidence="2" key="1">
    <citation type="submission" date="2018-05" db="EMBL/GenBank/DDBJ databases">
        <authorList>
            <person name="Cea G.-C."/>
            <person name="William W."/>
        </authorList>
    </citation>
    <scope>NUCLEOTIDE SEQUENCE [LARGE SCALE GENOMIC DNA]</scope>
    <source>
        <strain evidence="2">DB21MT 5</strain>
    </source>
</reference>
<gene>
    <name evidence="1" type="ORF">MORIYA_1106</name>
</gene>
<protein>
    <submittedName>
        <fullName evidence="1">Uncharacterized protein</fullName>
    </submittedName>
</protein>
<organism evidence="1 2">
    <name type="scientific">Moritella yayanosii</name>
    <dbReference type="NCBI Taxonomy" id="69539"/>
    <lineage>
        <taxon>Bacteria</taxon>
        <taxon>Pseudomonadati</taxon>
        <taxon>Pseudomonadota</taxon>
        <taxon>Gammaproteobacteria</taxon>
        <taxon>Alteromonadales</taxon>
        <taxon>Moritellaceae</taxon>
        <taxon>Moritella</taxon>
    </lineage>
</organism>
<evidence type="ECO:0000313" key="2">
    <source>
        <dbReference type="Proteomes" id="UP000250163"/>
    </source>
</evidence>
<dbReference type="EMBL" id="LS483250">
    <property type="protein sequence ID" value="SQD77584.1"/>
    <property type="molecule type" value="Genomic_DNA"/>
</dbReference>
<dbReference type="AlphaFoldDB" id="A0A330LKN2"/>
<keyword evidence="2" id="KW-1185">Reference proteome</keyword>
<dbReference type="KEGG" id="mya:MORIYA_1106"/>
<dbReference type="Proteomes" id="UP000250163">
    <property type="component" value="Chromosome MORIYA"/>
</dbReference>
<name>A0A330LKN2_9GAMM</name>